<evidence type="ECO:0000313" key="4">
    <source>
        <dbReference type="EMBL" id="MFD2823067.1"/>
    </source>
</evidence>
<sequence length="300" mass="34012">MKTILIAGGSGFIGRVLERFFSSKGYQVKILTRSPKRANEIYWNAKHIEDSWSKELENLDALINLTGKNINCRFTDKNKQLIISSRVNSTEVLGKAIEACKNPPKVWMNSSTTSIYKSSYDVEMSENNHQIGDDFEKEVATLWEAAFYKYENPKTRKLVIRTSLVLGEEDGAFVPLKKLTQFGLGGNAGNGKQKVSWIHKHDFARAIDFLIQNEKAKGPFNFCAPNPVTNKVLMKTFRKTLNMPIGIPSPKFILEIGAFFMRTETDLILKSRNVIPKKLLKCGFTFNFNTIDMALKDLID</sequence>
<dbReference type="CDD" id="cd05242">
    <property type="entry name" value="SDR_a8"/>
    <property type="match status" value="1"/>
</dbReference>
<dbReference type="PANTHER" id="PTHR11092">
    <property type="entry name" value="SUGAR NUCLEOTIDE EPIMERASE RELATED"/>
    <property type="match status" value="1"/>
</dbReference>
<dbReference type="PANTHER" id="PTHR11092:SF0">
    <property type="entry name" value="EPIMERASE FAMILY PROTEIN SDR39U1"/>
    <property type="match status" value="1"/>
</dbReference>
<keyword evidence="5" id="KW-1185">Reference proteome</keyword>
<dbReference type="Proteomes" id="UP001597533">
    <property type="component" value="Unassembled WGS sequence"/>
</dbReference>
<protein>
    <submittedName>
        <fullName evidence="4">TIGR01777 family oxidoreductase</fullName>
    </submittedName>
</protein>
<feature type="domain" description="NAD-dependent epimerase/dehydratase" evidence="2">
    <location>
        <begin position="4"/>
        <end position="220"/>
    </location>
</feature>
<comment type="similarity">
    <text evidence="1">Belongs to the NAD(P)-dependent epimerase/dehydratase family. SDR39U1 subfamily.</text>
</comment>
<dbReference type="Pfam" id="PF01370">
    <property type="entry name" value="Epimerase"/>
    <property type="match status" value="1"/>
</dbReference>
<dbReference type="InterPro" id="IPR036291">
    <property type="entry name" value="NAD(P)-bd_dom_sf"/>
</dbReference>
<gene>
    <name evidence="4" type="ORF">ACFS5M_05265</name>
</gene>
<evidence type="ECO:0000256" key="1">
    <source>
        <dbReference type="ARBA" id="ARBA00009353"/>
    </source>
</evidence>
<dbReference type="NCBIfam" id="TIGR01777">
    <property type="entry name" value="yfcH"/>
    <property type="match status" value="1"/>
</dbReference>
<dbReference type="InterPro" id="IPR013549">
    <property type="entry name" value="DUF1731"/>
</dbReference>
<evidence type="ECO:0000259" key="2">
    <source>
        <dbReference type="Pfam" id="PF01370"/>
    </source>
</evidence>
<dbReference type="Pfam" id="PF08338">
    <property type="entry name" value="DUF1731"/>
    <property type="match status" value="1"/>
</dbReference>
<evidence type="ECO:0000259" key="3">
    <source>
        <dbReference type="Pfam" id="PF08338"/>
    </source>
</evidence>
<comment type="caution">
    <text evidence="4">The sequence shown here is derived from an EMBL/GenBank/DDBJ whole genome shotgun (WGS) entry which is preliminary data.</text>
</comment>
<dbReference type="RefSeq" id="WP_183486507.1">
    <property type="nucleotide sequence ID" value="NZ_JBHUOV010000001.1"/>
</dbReference>
<accession>A0ABW5WK62</accession>
<organism evidence="4 5">
    <name type="scientific">Lacinutrix iliipiscaria</name>
    <dbReference type="NCBI Taxonomy" id="1230532"/>
    <lineage>
        <taxon>Bacteria</taxon>
        <taxon>Pseudomonadati</taxon>
        <taxon>Bacteroidota</taxon>
        <taxon>Flavobacteriia</taxon>
        <taxon>Flavobacteriales</taxon>
        <taxon>Flavobacteriaceae</taxon>
        <taxon>Lacinutrix</taxon>
    </lineage>
</organism>
<reference evidence="5" key="1">
    <citation type="journal article" date="2019" name="Int. J. Syst. Evol. Microbiol.">
        <title>The Global Catalogue of Microorganisms (GCM) 10K type strain sequencing project: providing services to taxonomists for standard genome sequencing and annotation.</title>
        <authorList>
            <consortium name="The Broad Institute Genomics Platform"/>
            <consortium name="The Broad Institute Genome Sequencing Center for Infectious Disease"/>
            <person name="Wu L."/>
            <person name="Ma J."/>
        </authorList>
    </citation>
    <scope>NUCLEOTIDE SEQUENCE [LARGE SCALE GENOMIC DNA]</scope>
    <source>
        <strain evidence="5">KCTC 32141</strain>
    </source>
</reference>
<evidence type="ECO:0000313" key="5">
    <source>
        <dbReference type="Proteomes" id="UP001597533"/>
    </source>
</evidence>
<dbReference type="Gene3D" id="3.40.50.720">
    <property type="entry name" value="NAD(P)-binding Rossmann-like Domain"/>
    <property type="match status" value="1"/>
</dbReference>
<feature type="domain" description="DUF1731" evidence="3">
    <location>
        <begin position="250"/>
        <end position="298"/>
    </location>
</feature>
<dbReference type="EMBL" id="JBHUOV010000001">
    <property type="protein sequence ID" value="MFD2823067.1"/>
    <property type="molecule type" value="Genomic_DNA"/>
</dbReference>
<dbReference type="InterPro" id="IPR010099">
    <property type="entry name" value="SDR39U1"/>
</dbReference>
<proteinExistence type="inferred from homology"/>
<dbReference type="InterPro" id="IPR001509">
    <property type="entry name" value="Epimerase_deHydtase"/>
</dbReference>
<dbReference type="SUPFAM" id="SSF51735">
    <property type="entry name" value="NAD(P)-binding Rossmann-fold domains"/>
    <property type="match status" value="1"/>
</dbReference>
<name>A0ABW5WK62_9FLAO</name>